<keyword evidence="1" id="KW-0805">Transcription regulation</keyword>
<protein>
    <submittedName>
        <fullName evidence="5">Helix-turn-helix transcriptional regulator</fullName>
    </submittedName>
</protein>
<evidence type="ECO:0000256" key="3">
    <source>
        <dbReference type="ARBA" id="ARBA00023163"/>
    </source>
</evidence>
<evidence type="ECO:0000313" key="6">
    <source>
        <dbReference type="Proteomes" id="UP000636505"/>
    </source>
</evidence>
<proteinExistence type="predicted"/>
<dbReference type="GO" id="GO:0003677">
    <property type="term" value="F:DNA binding"/>
    <property type="evidence" value="ECO:0007669"/>
    <property type="project" value="UniProtKB-KW"/>
</dbReference>
<keyword evidence="2" id="KW-0238">DNA-binding</keyword>
<dbReference type="Pfam" id="PF01638">
    <property type="entry name" value="HxlR"/>
    <property type="match status" value="1"/>
</dbReference>
<keyword evidence="3" id="KW-0804">Transcription</keyword>
<organism evidence="5 6">
    <name type="scientific">Vasconcelosia minhoensis LEGE 07310</name>
    <dbReference type="NCBI Taxonomy" id="915328"/>
    <lineage>
        <taxon>Bacteria</taxon>
        <taxon>Bacillati</taxon>
        <taxon>Cyanobacteriota</taxon>
        <taxon>Cyanophyceae</taxon>
        <taxon>Nodosilineales</taxon>
        <taxon>Cymatolegaceae</taxon>
        <taxon>Vasconcelosia</taxon>
        <taxon>Vasconcelosia minhoensis</taxon>
    </lineage>
</organism>
<dbReference type="Gene3D" id="1.10.10.10">
    <property type="entry name" value="Winged helix-like DNA-binding domain superfamily/Winged helix DNA-binding domain"/>
    <property type="match status" value="1"/>
</dbReference>
<keyword evidence="6" id="KW-1185">Reference proteome</keyword>
<feature type="domain" description="HTH hxlR-type" evidence="4">
    <location>
        <begin position="13"/>
        <end position="109"/>
    </location>
</feature>
<dbReference type="PROSITE" id="PS51118">
    <property type="entry name" value="HTH_HXLR"/>
    <property type="match status" value="1"/>
</dbReference>
<dbReference type="EMBL" id="JADEXG010000029">
    <property type="protein sequence ID" value="MBE9078271.1"/>
    <property type="molecule type" value="Genomic_DNA"/>
</dbReference>
<dbReference type="InterPro" id="IPR036390">
    <property type="entry name" value="WH_DNA-bd_sf"/>
</dbReference>
<dbReference type="RefSeq" id="WP_193907935.1">
    <property type="nucleotide sequence ID" value="NZ_JADEXG010000029.1"/>
</dbReference>
<dbReference type="InterPro" id="IPR002577">
    <property type="entry name" value="HTH_HxlR"/>
</dbReference>
<sequence length="109" mass="12815">MIMKTETKPQETCPVKITIDLISGKWKPNILYYLGEDTQRFGQLQRKIPSISRRVLTLQLKELERDYLIQRKAYLSPLKVEYSLTQEGRSLIPILISMKQWGEVYLASR</sequence>
<evidence type="ECO:0000256" key="1">
    <source>
        <dbReference type="ARBA" id="ARBA00023015"/>
    </source>
</evidence>
<accession>A0A8J7AQ41</accession>
<name>A0A8J7AQ41_9CYAN</name>
<evidence type="ECO:0000313" key="5">
    <source>
        <dbReference type="EMBL" id="MBE9078271.1"/>
    </source>
</evidence>
<dbReference type="PANTHER" id="PTHR33204:SF29">
    <property type="entry name" value="TRANSCRIPTIONAL REGULATOR"/>
    <property type="match status" value="1"/>
</dbReference>
<dbReference type="AlphaFoldDB" id="A0A8J7AQ41"/>
<reference evidence="5" key="1">
    <citation type="submission" date="2020-10" db="EMBL/GenBank/DDBJ databases">
        <authorList>
            <person name="Castelo-Branco R."/>
            <person name="Eusebio N."/>
            <person name="Adriana R."/>
            <person name="Vieira A."/>
            <person name="Brugerolle De Fraissinette N."/>
            <person name="Rezende De Castro R."/>
            <person name="Schneider M.P."/>
            <person name="Vasconcelos V."/>
            <person name="Leao P.N."/>
        </authorList>
    </citation>
    <scope>NUCLEOTIDE SEQUENCE</scope>
    <source>
        <strain evidence="5">LEGE 07310</strain>
    </source>
</reference>
<dbReference type="SUPFAM" id="SSF46785">
    <property type="entry name" value="Winged helix' DNA-binding domain"/>
    <property type="match status" value="1"/>
</dbReference>
<dbReference type="PANTHER" id="PTHR33204">
    <property type="entry name" value="TRANSCRIPTIONAL REGULATOR, MARR FAMILY"/>
    <property type="match status" value="1"/>
</dbReference>
<gene>
    <name evidence="5" type="ORF">IQ241_13375</name>
</gene>
<evidence type="ECO:0000259" key="4">
    <source>
        <dbReference type="PROSITE" id="PS51118"/>
    </source>
</evidence>
<dbReference type="InterPro" id="IPR036388">
    <property type="entry name" value="WH-like_DNA-bd_sf"/>
</dbReference>
<evidence type="ECO:0000256" key="2">
    <source>
        <dbReference type="ARBA" id="ARBA00023125"/>
    </source>
</evidence>
<dbReference type="Proteomes" id="UP000636505">
    <property type="component" value="Unassembled WGS sequence"/>
</dbReference>
<comment type="caution">
    <text evidence="5">The sequence shown here is derived from an EMBL/GenBank/DDBJ whole genome shotgun (WGS) entry which is preliminary data.</text>
</comment>